<proteinExistence type="predicted"/>
<comment type="caution">
    <text evidence="2">The sequence shown here is derived from an EMBL/GenBank/DDBJ whole genome shotgun (WGS) entry which is preliminary data.</text>
</comment>
<feature type="region of interest" description="Disordered" evidence="1">
    <location>
        <begin position="85"/>
        <end position="115"/>
    </location>
</feature>
<gene>
    <name evidence="2" type="ORF">SeMB42_g06100</name>
</gene>
<evidence type="ECO:0000313" key="3">
    <source>
        <dbReference type="Proteomes" id="UP000317494"/>
    </source>
</evidence>
<dbReference type="AlphaFoldDB" id="A0A507CM96"/>
<dbReference type="Proteomes" id="UP000317494">
    <property type="component" value="Unassembled WGS sequence"/>
</dbReference>
<protein>
    <submittedName>
        <fullName evidence="2">Uncharacterized protein</fullName>
    </submittedName>
</protein>
<name>A0A507CM96_9FUNG</name>
<reference evidence="2 3" key="1">
    <citation type="journal article" date="2019" name="Sci. Rep.">
        <title>Comparative genomics of chytrid fungi reveal insights into the obligate biotrophic and pathogenic lifestyle of Synchytrium endobioticum.</title>
        <authorList>
            <person name="van de Vossenberg B.T.L.H."/>
            <person name="Warris S."/>
            <person name="Nguyen H.D.T."/>
            <person name="van Gent-Pelzer M.P.E."/>
            <person name="Joly D.L."/>
            <person name="van de Geest H.C."/>
            <person name="Bonants P.J.M."/>
            <person name="Smith D.S."/>
            <person name="Levesque C.A."/>
            <person name="van der Lee T.A.J."/>
        </authorList>
    </citation>
    <scope>NUCLEOTIDE SEQUENCE [LARGE SCALE GENOMIC DNA]</scope>
    <source>
        <strain evidence="2 3">MB42</strain>
    </source>
</reference>
<evidence type="ECO:0000313" key="2">
    <source>
        <dbReference type="EMBL" id="TPX40206.1"/>
    </source>
</evidence>
<sequence>MQSSRTKLRQAQQGSTSFQSYVTYFENLALKARLNVNTQLEVFVASLSPDILASWNPITITTTWRELVTTLRIHLQVRENLKQAQQNAKKKAVTPRSSSTTKSSSDTSKTTFGRAPDPIKPLVYVTNTNSPTYQDRLSKGWEIEEEAEEGSVAALEEEEDSDESEEFGAFGMLSSGRDSENTVSTSLAYFSSAVSSRTNPSHMLTEFTIKVKKMNAPIQGKARIEFFWAELYAPILALKHCYPVLYVATKILAYTDHRSLRVPLVLKYLLLAQQRYKSNADEGRREEPLFQKGGEVTVSTRNIRTGRPMIL</sequence>
<feature type="compositionally biased region" description="Low complexity" evidence="1">
    <location>
        <begin position="97"/>
        <end position="111"/>
    </location>
</feature>
<organism evidence="2 3">
    <name type="scientific">Synchytrium endobioticum</name>
    <dbReference type="NCBI Taxonomy" id="286115"/>
    <lineage>
        <taxon>Eukaryota</taxon>
        <taxon>Fungi</taxon>
        <taxon>Fungi incertae sedis</taxon>
        <taxon>Chytridiomycota</taxon>
        <taxon>Chytridiomycota incertae sedis</taxon>
        <taxon>Chytridiomycetes</taxon>
        <taxon>Synchytriales</taxon>
        <taxon>Synchytriaceae</taxon>
        <taxon>Synchytrium</taxon>
    </lineage>
</organism>
<dbReference type="VEuPathDB" id="FungiDB:SeMB42_g06100"/>
<dbReference type="EMBL" id="QEAN01000322">
    <property type="protein sequence ID" value="TPX40206.1"/>
    <property type="molecule type" value="Genomic_DNA"/>
</dbReference>
<keyword evidence="3" id="KW-1185">Reference proteome</keyword>
<accession>A0A507CM96</accession>
<evidence type="ECO:0000256" key="1">
    <source>
        <dbReference type="SAM" id="MobiDB-lite"/>
    </source>
</evidence>